<evidence type="ECO:0000313" key="1">
    <source>
        <dbReference type="EnsemblMetazoa" id="GAUT025209-PA"/>
    </source>
</evidence>
<evidence type="ECO:0000313" key="2">
    <source>
        <dbReference type="Proteomes" id="UP000078200"/>
    </source>
</evidence>
<sequence length="150" mass="17765">MPKVSVEMLEHAVNVILYAELQFKWRLNPLSVMDDHHRPSRRWLKSSGYRICNHIITHTYVRTRASLVSNNMLCSWRAFCPFFTRPQSNRGVSFNESNAYMSQMVFNEIDSQKDEEEEEEEEEEKQEMAFITLNFTSNTFANISFLQRSI</sequence>
<dbReference type="AlphaFoldDB" id="A0A1A9V432"/>
<accession>A0A1A9V432</accession>
<organism evidence="1 2">
    <name type="scientific">Glossina austeni</name>
    <name type="common">Savannah tsetse fly</name>
    <dbReference type="NCBI Taxonomy" id="7395"/>
    <lineage>
        <taxon>Eukaryota</taxon>
        <taxon>Metazoa</taxon>
        <taxon>Ecdysozoa</taxon>
        <taxon>Arthropoda</taxon>
        <taxon>Hexapoda</taxon>
        <taxon>Insecta</taxon>
        <taxon>Pterygota</taxon>
        <taxon>Neoptera</taxon>
        <taxon>Endopterygota</taxon>
        <taxon>Diptera</taxon>
        <taxon>Brachycera</taxon>
        <taxon>Muscomorpha</taxon>
        <taxon>Hippoboscoidea</taxon>
        <taxon>Glossinidae</taxon>
        <taxon>Glossina</taxon>
    </lineage>
</organism>
<dbReference type="EnsemblMetazoa" id="GAUT025209-RA">
    <property type="protein sequence ID" value="GAUT025209-PA"/>
    <property type="gene ID" value="GAUT025209"/>
</dbReference>
<proteinExistence type="predicted"/>
<dbReference type="VEuPathDB" id="VectorBase:GAUT025209"/>
<dbReference type="Proteomes" id="UP000078200">
    <property type="component" value="Unassembled WGS sequence"/>
</dbReference>
<name>A0A1A9V432_GLOAU</name>
<keyword evidence="2" id="KW-1185">Reference proteome</keyword>
<protein>
    <submittedName>
        <fullName evidence="1">Uncharacterized protein</fullName>
    </submittedName>
</protein>
<reference evidence="1" key="1">
    <citation type="submission" date="2020-05" db="UniProtKB">
        <authorList>
            <consortium name="EnsemblMetazoa"/>
        </authorList>
    </citation>
    <scope>IDENTIFICATION</scope>
    <source>
        <strain evidence="1">TTRI</strain>
    </source>
</reference>